<comment type="similarity">
    <text evidence="2">Belongs to the TonB family.</text>
</comment>
<evidence type="ECO:0000256" key="9">
    <source>
        <dbReference type="ARBA" id="ARBA00023136"/>
    </source>
</evidence>
<keyword evidence="7" id="KW-0653">Protein transport</keyword>
<evidence type="ECO:0000259" key="12">
    <source>
        <dbReference type="PROSITE" id="PS52015"/>
    </source>
</evidence>
<evidence type="ECO:0000256" key="2">
    <source>
        <dbReference type="ARBA" id="ARBA00006555"/>
    </source>
</evidence>
<evidence type="ECO:0000256" key="7">
    <source>
        <dbReference type="ARBA" id="ARBA00022927"/>
    </source>
</evidence>
<keyword evidence="6 11" id="KW-0812">Transmembrane</keyword>
<evidence type="ECO:0000256" key="5">
    <source>
        <dbReference type="ARBA" id="ARBA00022519"/>
    </source>
</evidence>
<protein>
    <submittedName>
        <fullName evidence="13">Ferric siderophore transport system, periplasmic binding protein TonB</fullName>
    </submittedName>
</protein>
<feature type="domain" description="TonB C-terminal" evidence="12">
    <location>
        <begin position="186"/>
        <end position="285"/>
    </location>
</feature>
<reference evidence="13" key="1">
    <citation type="submission" date="2018-06" db="EMBL/GenBank/DDBJ databases">
        <authorList>
            <person name="Zhirakovskaya E."/>
        </authorList>
    </citation>
    <scope>NUCLEOTIDE SEQUENCE</scope>
</reference>
<dbReference type="Pfam" id="PF03544">
    <property type="entry name" value="TonB_C"/>
    <property type="match status" value="1"/>
</dbReference>
<feature type="transmembrane region" description="Helical" evidence="11">
    <location>
        <begin position="17"/>
        <end position="37"/>
    </location>
</feature>
<evidence type="ECO:0000256" key="1">
    <source>
        <dbReference type="ARBA" id="ARBA00004383"/>
    </source>
</evidence>
<dbReference type="InterPro" id="IPR006260">
    <property type="entry name" value="TonB/TolA_C"/>
</dbReference>
<dbReference type="PROSITE" id="PS52015">
    <property type="entry name" value="TONB_CTD"/>
    <property type="match status" value="1"/>
</dbReference>
<dbReference type="GO" id="GO:0031992">
    <property type="term" value="F:energy transducer activity"/>
    <property type="evidence" value="ECO:0007669"/>
    <property type="project" value="TreeGrafter"/>
</dbReference>
<dbReference type="PANTHER" id="PTHR33446">
    <property type="entry name" value="PROTEIN TONB-RELATED"/>
    <property type="match status" value="1"/>
</dbReference>
<proteinExistence type="inferred from homology"/>
<keyword evidence="3" id="KW-0813">Transport</keyword>
<evidence type="ECO:0000313" key="13">
    <source>
        <dbReference type="EMBL" id="VAW78213.1"/>
    </source>
</evidence>
<accession>A0A3B0YQ45</accession>
<evidence type="ECO:0000256" key="10">
    <source>
        <dbReference type="SAM" id="MobiDB-lite"/>
    </source>
</evidence>
<dbReference type="PANTHER" id="PTHR33446:SF11">
    <property type="entry name" value="TONB3"/>
    <property type="match status" value="1"/>
</dbReference>
<gene>
    <name evidence="13" type="ORF">MNBD_GAMMA13-186</name>
</gene>
<name>A0A3B0YQ45_9ZZZZ</name>
<feature type="region of interest" description="Disordered" evidence="10">
    <location>
        <begin position="44"/>
        <end position="138"/>
    </location>
</feature>
<evidence type="ECO:0000256" key="6">
    <source>
        <dbReference type="ARBA" id="ARBA00022692"/>
    </source>
</evidence>
<organism evidence="13">
    <name type="scientific">hydrothermal vent metagenome</name>
    <dbReference type="NCBI Taxonomy" id="652676"/>
    <lineage>
        <taxon>unclassified sequences</taxon>
        <taxon>metagenomes</taxon>
        <taxon>ecological metagenomes</taxon>
    </lineage>
</organism>
<dbReference type="InterPro" id="IPR051045">
    <property type="entry name" value="TonB-dependent_transducer"/>
</dbReference>
<comment type="subcellular location">
    <subcellularLocation>
        <location evidence="1">Cell inner membrane</location>
        <topology evidence="1">Single-pass membrane protein</topology>
        <orientation evidence="1">Periplasmic side</orientation>
    </subcellularLocation>
</comment>
<evidence type="ECO:0000256" key="11">
    <source>
        <dbReference type="SAM" id="Phobius"/>
    </source>
</evidence>
<keyword evidence="4" id="KW-1003">Cell membrane</keyword>
<keyword evidence="9 11" id="KW-0472">Membrane</keyword>
<evidence type="ECO:0000256" key="8">
    <source>
        <dbReference type="ARBA" id="ARBA00022989"/>
    </source>
</evidence>
<keyword evidence="5" id="KW-0997">Cell inner membrane</keyword>
<dbReference type="GO" id="GO:0098797">
    <property type="term" value="C:plasma membrane protein complex"/>
    <property type="evidence" value="ECO:0007669"/>
    <property type="project" value="TreeGrafter"/>
</dbReference>
<dbReference type="EMBL" id="UOFK01000146">
    <property type="protein sequence ID" value="VAW78213.1"/>
    <property type="molecule type" value="Genomic_DNA"/>
</dbReference>
<dbReference type="SUPFAM" id="SSF74653">
    <property type="entry name" value="TolA/TonB C-terminal domain"/>
    <property type="match status" value="1"/>
</dbReference>
<dbReference type="GO" id="GO:0015031">
    <property type="term" value="P:protein transport"/>
    <property type="evidence" value="ECO:0007669"/>
    <property type="project" value="UniProtKB-KW"/>
</dbReference>
<evidence type="ECO:0000256" key="3">
    <source>
        <dbReference type="ARBA" id="ARBA00022448"/>
    </source>
</evidence>
<dbReference type="AlphaFoldDB" id="A0A3B0YQ45"/>
<dbReference type="GO" id="GO:0055085">
    <property type="term" value="P:transmembrane transport"/>
    <property type="evidence" value="ECO:0007669"/>
    <property type="project" value="InterPro"/>
</dbReference>
<dbReference type="InterPro" id="IPR037682">
    <property type="entry name" value="TonB_C"/>
</dbReference>
<dbReference type="Gene3D" id="3.30.1150.10">
    <property type="match status" value="1"/>
</dbReference>
<sequence>MITPNNVPFEAPTVDRLALTLFIAAALHALVILGIGFDAFDRDPPEPDTPTLDITIINPNKTKPPEDYDYLANATQDGAGNTEDKVQPQQQVVEQMPPPAAARKQATPDTPQVLTREISQKSVKKPEDTPPQKDTPQVSAAELVSRSREMLTLNQQINQTLQAYSEAPKSKFISARTKESNYASYMRDWVSKVERVGELNYPDAARRQSLSGKLIVQVAVYPDGSVREITIRKPSGRKILDDAAIRIVKLAAPFAPFPDDIKKEIDVLYITRTWVFTSSNRLKSR</sequence>
<keyword evidence="8 11" id="KW-1133">Transmembrane helix</keyword>
<dbReference type="NCBIfam" id="TIGR01352">
    <property type="entry name" value="tonB_Cterm"/>
    <property type="match status" value="1"/>
</dbReference>
<evidence type="ECO:0000256" key="4">
    <source>
        <dbReference type="ARBA" id="ARBA00022475"/>
    </source>
</evidence>